<evidence type="ECO:0000313" key="2">
    <source>
        <dbReference type="Proteomes" id="UP000789860"/>
    </source>
</evidence>
<organism evidence="1 2">
    <name type="scientific">Scutellospora calospora</name>
    <dbReference type="NCBI Taxonomy" id="85575"/>
    <lineage>
        <taxon>Eukaryota</taxon>
        <taxon>Fungi</taxon>
        <taxon>Fungi incertae sedis</taxon>
        <taxon>Mucoromycota</taxon>
        <taxon>Glomeromycotina</taxon>
        <taxon>Glomeromycetes</taxon>
        <taxon>Diversisporales</taxon>
        <taxon>Gigasporaceae</taxon>
        <taxon>Scutellospora</taxon>
    </lineage>
</organism>
<gene>
    <name evidence="1" type="ORF">SCALOS_LOCUS11417</name>
</gene>
<sequence>NCFFSLLTLKMGRILNKIKEGAKVSILGSVIGEDPARLLLGDLWKKKRLLATVLCVASEKEIVISAGRMKFVSANADAYPNQNNENDEQEEANS</sequence>
<dbReference type="EMBL" id="CAJVPM010049709">
    <property type="protein sequence ID" value="CAG8725649.1"/>
    <property type="molecule type" value="Genomic_DNA"/>
</dbReference>
<keyword evidence="2" id="KW-1185">Reference proteome</keyword>
<evidence type="ECO:0000313" key="1">
    <source>
        <dbReference type="EMBL" id="CAG8725649.1"/>
    </source>
</evidence>
<feature type="non-terminal residue" evidence="1">
    <location>
        <position position="1"/>
    </location>
</feature>
<feature type="non-terminal residue" evidence="1">
    <location>
        <position position="94"/>
    </location>
</feature>
<reference evidence="1" key="1">
    <citation type="submission" date="2021-06" db="EMBL/GenBank/DDBJ databases">
        <authorList>
            <person name="Kallberg Y."/>
            <person name="Tangrot J."/>
            <person name="Rosling A."/>
        </authorList>
    </citation>
    <scope>NUCLEOTIDE SEQUENCE</scope>
    <source>
        <strain evidence="1">AU212A</strain>
    </source>
</reference>
<dbReference type="Proteomes" id="UP000789860">
    <property type="component" value="Unassembled WGS sequence"/>
</dbReference>
<comment type="caution">
    <text evidence="1">The sequence shown here is derived from an EMBL/GenBank/DDBJ whole genome shotgun (WGS) entry which is preliminary data.</text>
</comment>
<name>A0ACA9PWP6_9GLOM</name>
<proteinExistence type="predicted"/>
<accession>A0ACA9PWP6</accession>
<protein>
    <submittedName>
        <fullName evidence="1">9568_t:CDS:1</fullName>
    </submittedName>
</protein>